<dbReference type="AlphaFoldDB" id="A0A7Y8KFU5"/>
<comment type="caution">
    <text evidence="1">The sequence shown here is derived from an EMBL/GenBank/DDBJ whole genome shotgun (WGS) entry which is preliminary data.</text>
</comment>
<accession>A0A7Y8KFU5</accession>
<sequence>MELRLKIERGKNRAAWCLELTLPSCRFCKATVTLDVGNGILQEIDMGGMSTGRRVTAELSQESFRIVSFQGKPDQNFVEGVERACQGLPTFGAAVFTASGGDGAAGFPRAHELKKSGTYALLWKAPDALKFPEELVPDNFISRQDWNLALVTVPAAPSTACTEWLESLTGLTLSGSTPNISIAWPFLARNTSLNSAECTTSAALIVAARGMPIGQSDTGPIMLMRGGQQRLLATGVERDTALFALIPDNFQQFFVAKAGTEEIEKLLSTTFQVDAVADFPVVEMAFTNPAGVRLVVPFDRARCKDYIDLARLNQMTLEYLAVPPGTRGWFYVVRASVGIRYELLASDLRAPHSPYQRLIAPEPLANLIDCLTDAACHVDLDLGGFGKLRMNGSELLAPNVATPTLGTAMRLRVRSFISQLRGCTPIRVDADDAQLVCAVGAINPQPALIPHYRALIRDVIACGFEVKRKGKSVSL</sequence>
<organism evidence="1 2">
    <name type="scientific">Pseudomonas reactans</name>
    <dbReference type="NCBI Taxonomy" id="117680"/>
    <lineage>
        <taxon>Bacteria</taxon>
        <taxon>Pseudomonadati</taxon>
        <taxon>Pseudomonadota</taxon>
        <taxon>Gammaproteobacteria</taxon>
        <taxon>Pseudomonadales</taxon>
        <taxon>Pseudomonadaceae</taxon>
        <taxon>Pseudomonas</taxon>
    </lineage>
</organism>
<protein>
    <submittedName>
        <fullName evidence="1">Uncharacterized protein</fullName>
    </submittedName>
</protein>
<proteinExistence type="predicted"/>
<dbReference type="EMBL" id="JACASD010000013">
    <property type="protein sequence ID" value="NWE87642.1"/>
    <property type="molecule type" value="Genomic_DNA"/>
</dbReference>
<evidence type="ECO:0000313" key="2">
    <source>
        <dbReference type="Proteomes" id="UP000585226"/>
    </source>
</evidence>
<dbReference type="Proteomes" id="UP000585226">
    <property type="component" value="Unassembled WGS sequence"/>
</dbReference>
<name>A0A7Y8KFU5_9PSED</name>
<gene>
    <name evidence="1" type="ORF">HX893_05785</name>
</gene>
<dbReference type="GeneID" id="45623321"/>
<reference evidence="1 2" key="1">
    <citation type="submission" date="2020-04" db="EMBL/GenBank/DDBJ databases">
        <title>Molecular characterization of pseudomonads from Agaricus bisporus reveal novel blotch 2 pathogens in Western Europe.</title>
        <authorList>
            <person name="Taparia T."/>
            <person name="Krijger M."/>
            <person name="Haynes E."/>
            <person name="Elpinstone J.G."/>
            <person name="Noble R."/>
            <person name="Van Der Wolf J."/>
        </authorList>
    </citation>
    <scope>NUCLEOTIDE SEQUENCE [LARGE SCALE GENOMIC DNA]</scope>
    <source>
        <strain evidence="1 2">P8021</strain>
    </source>
</reference>
<evidence type="ECO:0000313" key="1">
    <source>
        <dbReference type="EMBL" id="NWE87642.1"/>
    </source>
</evidence>
<dbReference type="RefSeq" id="WP_144407261.1">
    <property type="nucleotide sequence ID" value="NZ_JACASD010000013.1"/>
</dbReference>